<gene>
    <name evidence="15" type="ORF">NQ318_005486</name>
</gene>
<evidence type="ECO:0000256" key="13">
    <source>
        <dbReference type="PIRSR" id="PIRSR602401-1"/>
    </source>
</evidence>
<comment type="cofactor">
    <cofactor evidence="1 13">
        <name>heme</name>
        <dbReference type="ChEBI" id="CHEBI:30413"/>
    </cofactor>
</comment>
<dbReference type="GO" id="GO:0004497">
    <property type="term" value="F:monooxygenase activity"/>
    <property type="evidence" value="ECO:0007669"/>
    <property type="project" value="UniProtKB-KW"/>
</dbReference>
<evidence type="ECO:0000256" key="2">
    <source>
        <dbReference type="ARBA" id="ARBA00004174"/>
    </source>
</evidence>
<sequence>MPYIEPPSIFGNLQNPLSGKSDLRGAVDAVYNKARAKGFRHVGIYSLSSPIYMPVDIELVKNVMAKDFNHFVDRGVYVNEKDDPMGAHLFALGGKRWRNLRVKLTPTFTSGKLKAMFQTLVDCGLVMETYIQANISNTDAVDIKDILSSFSTDIIGSCAFGIECNSFEQPDSPFRAHSKILLSRNKLGQVKDMFAQSFPALARALGVKLINPEVSQFYTKVVEDTVRYRLENNYKRMDLLQLLIDMKTEKKGQDDGYVGDGSSLTMNEIVAQCFLFFIAGFETSSSTMTFALFELASHQDLQDRVREELTTILTKHNNQMTYDSLNELKYMKQVIDETLRKYPPVSFVTRVCVKDYKVPDEDIVIEKGTRVFIPIRGIHYDARYFKDPEVFDPERFNEANKKNIQQYSHIPFGEGPRICIGERFGIMQTKVGLSCILRNFKVTLNKKTQLPLKMDPTKILPVAKGGVWLNLEKLQQGGGRIFIEIKKSFDDIIVNILKTYKYYNTLR</sequence>
<keyword evidence="5 13" id="KW-0349">Heme</keyword>
<dbReference type="Proteomes" id="UP001162162">
    <property type="component" value="Unassembled WGS sequence"/>
</dbReference>
<keyword evidence="12" id="KW-0472">Membrane</keyword>
<evidence type="ECO:0000256" key="5">
    <source>
        <dbReference type="ARBA" id="ARBA00022617"/>
    </source>
</evidence>
<protein>
    <recommendedName>
        <fullName evidence="17">Cytochrome P450</fullName>
    </recommendedName>
</protein>
<keyword evidence="8" id="KW-0492">Microsome</keyword>
<comment type="similarity">
    <text evidence="4 14">Belongs to the cytochrome P450 family.</text>
</comment>
<evidence type="ECO:0000256" key="6">
    <source>
        <dbReference type="ARBA" id="ARBA00022723"/>
    </source>
</evidence>
<accession>A0AAV8XP62</accession>
<dbReference type="PANTHER" id="PTHR24292">
    <property type="entry name" value="CYTOCHROME P450"/>
    <property type="match status" value="1"/>
</dbReference>
<evidence type="ECO:0008006" key="17">
    <source>
        <dbReference type="Google" id="ProtNLM"/>
    </source>
</evidence>
<dbReference type="InterPro" id="IPR017972">
    <property type="entry name" value="Cyt_P450_CS"/>
</dbReference>
<dbReference type="EMBL" id="JAPWTK010000412">
    <property type="protein sequence ID" value="KAJ8940735.1"/>
    <property type="molecule type" value="Genomic_DNA"/>
</dbReference>
<dbReference type="PRINTS" id="PR00385">
    <property type="entry name" value="P450"/>
</dbReference>
<dbReference type="InterPro" id="IPR036396">
    <property type="entry name" value="Cyt_P450_sf"/>
</dbReference>
<dbReference type="PRINTS" id="PR00463">
    <property type="entry name" value="EP450I"/>
</dbReference>
<dbReference type="SUPFAM" id="SSF48264">
    <property type="entry name" value="Cytochrome P450"/>
    <property type="match status" value="1"/>
</dbReference>
<name>A0AAV8XP62_9CUCU</name>
<evidence type="ECO:0000256" key="12">
    <source>
        <dbReference type="ARBA" id="ARBA00023136"/>
    </source>
</evidence>
<dbReference type="Gene3D" id="1.10.630.10">
    <property type="entry name" value="Cytochrome P450"/>
    <property type="match status" value="1"/>
</dbReference>
<dbReference type="GO" id="GO:0016705">
    <property type="term" value="F:oxidoreductase activity, acting on paired donors, with incorporation or reduction of molecular oxygen"/>
    <property type="evidence" value="ECO:0007669"/>
    <property type="project" value="InterPro"/>
</dbReference>
<evidence type="ECO:0000256" key="9">
    <source>
        <dbReference type="ARBA" id="ARBA00023002"/>
    </source>
</evidence>
<evidence type="ECO:0000256" key="1">
    <source>
        <dbReference type="ARBA" id="ARBA00001971"/>
    </source>
</evidence>
<dbReference type="InterPro" id="IPR050476">
    <property type="entry name" value="Insect_CytP450_Detox"/>
</dbReference>
<dbReference type="InterPro" id="IPR001128">
    <property type="entry name" value="Cyt_P450"/>
</dbReference>
<keyword evidence="6 13" id="KW-0479">Metal-binding</keyword>
<evidence type="ECO:0000256" key="8">
    <source>
        <dbReference type="ARBA" id="ARBA00022848"/>
    </source>
</evidence>
<evidence type="ECO:0000313" key="15">
    <source>
        <dbReference type="EMBL" id="KAJ8940735.1"/>
    </source>
</evidence>
<keyword evidence="10 13" id="KW-0408">Iron</keyword>
<feature type="binding site" description="axial binding residue" evidence="13">
    <location>
        <position position="419"/>
    </location>
    <ligand>
        <name>heme</name>
        <dbReference type="ChEBI" id="CHEBI:30413"/>
    </ligand>
    <ligandPart>
        <name>Fe</name>
        <dbReference type="ChEBI" id="CHEBI:18248"/>
    </ligandPart>
</feature>
<organism evidence="15 16">
    <name type="scientific">Aromia moschata</name>
    <dbReference type="NCBI Taxonomy" id="1265417"/>
    <lineage>
        <taxon>Eukaryota</taxon>
        <taxon>Metazoa</taxon>
        <taxon>Ecdysozoa</taxon>
        <taxon>Arthropoda</taxon>
        <taxon>Hexapoda</taxon>
        <taxon>Insecta</taxon>
        <taxon>Pterygota</taxon>
        <taxon>Neoptera</taxon>
        <taxon>Endopterygota</taxon>
        <taxon>Coleoptera</taxon>
        <taxon>Polyphaga</taxon>
        <taxon>Cucujiformia</taxon>
        <taxon>Chrysomeloidea</taxon>
        <taxon>Cerambycidae</taxon>
        <taxon>Cerambycinae</taxon>
        <taxon>Callichromatini</taxon>
        <taxon>Aromia</taxon>
    </lineage>
</organism>
<dbReference type="CDD" id="cd11056">
    <property type="entry name" value="CYP6-like"/>
    <property type="match status" value="1"/>
</dbReference>
<reference evidence="15" key="1">
    <citation type="journal article" date="2023" name="Insect Mol. Biol.">
        <title>Genome sequencing provides insights into the evolution of gene families encoding plant cell wall-degrading enzymes in longhorned beetles.</title>
        <authorList>
            <person name="Shin N.R."/>
            <person name="Okamura Y."/>
            <person name="Kirsch R."/>
            <person name="Pauchet Y."/>
        </authorList>
    </citation>
    <scope>NUCLEOTIDE SEQUENCE</scope>
    <source>
        <strain evidence="15">AMC_N1</strain>
    </source>
</reference>
<evidence type="ECO:0000256" key="7">
    <source>
        <dbReference type="ARBA" id="ARBA00022824"/>
    </source>
</evidence>
<comment type="subcellular location">
    <subcellularLocation>
        <location evidence="3">Endoplasmic reticulum membrane</location>
        <topology evidence="3">Peripheral membrane protein</topology>
    </subcellularLocation>
    <subcellularLocation>
        <location evidence="2">Microsome membrane</location>
        <topology evidence="2">Peripheral membrane protein</topology>
    </subcellularLocation>
</comment>
<keyword evidence="16" id="KW-1185">Reference proteome</keyword>
<evidence type="ECO:0000256" key="10">
    <source>
        <dbReference type="ARBA" id="ARBA00023004"/>
    </source>
</evidence>
<keyword evidence="11 14" id="KW-0503">Monooxygenase</keyword>
<dbReference type="PROSITE" id="PS00086">
    <property type="entry name" value="CYTOCHROME_P450"/>
    <property type="match status" value="1"/>
</dbReference>
<dbReference type="AlphaFoldDB" id="A0AAV8XP62"/>
<dbReference type="GO" id="GO:0005789">
    <property type="term" value="C:endoplasmic reticulum membrane"/>
    <property type="evidence" value="ECO:0007669"/>
    <property type="project" value="UniProtKB-SubCell"/>
</dbReference>
<dbReference type="InterPro" id="IPR002401">
    <property type="entry name" value="Cyt_P450_E_grp-I"/>
</dbReference>
<evidence type="ECO:0000256" key="3">
    <source>
        <dbReference type="ARBA" id="ARBA00004406"/>
    </source>
</evidence>
<proteinExistence type="inferred from homology"/>
<keyword evidence="7" id="KW-0256">Endoplasmic reticulum</keyword>
<dbReference type="GO" id="GO:0005506">
    <property type="term" value="F:iron ion binding"/>
    <property type="evidence" value="ECO:0007669"/>
    <property type="project" value="InterPro"/>
</dbReference>
<keyword evidence="9 14" id="KW-0560">Oxidoreductase</keyword>
<comment type="caution">
    <text evidence="15">The sequence shown here is derived from an EMBL/GenBank/DDBJ whole genome shotgun (WGS) entry which is preliminary data.</text>
</comment>
<dbReference type="FunFam" id="1.10.630.10:FF:000042">
    <property type="entry name" value="Cytochrome P450"/>
    <property type="match status" value="1"/>
</dbReference>
<evidence type="ECO:0000256" key="14">
    <source>
        <dbReference type="RuleBase" id="RU000461"/>
    </source>
</evidence>
<evidence type="ECO:0000256" key="4">
    <source>
        <dbReference type="ARBA" id="ARBA00010617"/>
    </source>
</evidence>
<dbReference type="GO" id="GO:0020037">
    <property type="term" value="F:heme binding"/>
    <property type="evidence" value="ECO:0007669"/>
    <property type="project" value="InterPro"/>
</dbReference>
<dbReference type="PANTHER" id="PTHR24292:SF100">
    <property type="entry name" value="CYTOCHROME P450 6A16, ISOFORM B-RELATED"/>
    <property type="match status" value="1"/>
</dbReference>
<evidence type="ECO:0000313" key="16">
    <source>
        <dbReference type="Proteomes" id="UP001162162"/>
    </source>
</evidence>
<evidence type="ECO:0000256" key="11">
    <source>
        <dbReference type="ARBA" id="ARBA00023033"/>
    </source>
</evidence>
<dbReference type="Pfam" id="PF00067">
    <property type="entry name" value="p450"/>
    <property type="match status" value="1"/>
</dbReference>